<feature type="domain" description="Retrovirus-related Pol polyprotein from transposon TNT 1-94-like beta-barrel" evidence="1">
    <location>
        <begin position="40"/>
        <end position="118"/>
    </location>
</feature>
<accession>A0A9W6XSX5</accession>
<dbReference type="OrthoDB" id="91303at2759"/>
<organism evidence="2 3">
    <name type="scientific">Phytophthora fragariaefolia</name>
    <dbReference type="NCBI Taxonomy" id="1490495"/>
    <lineage>
        <taxon>Eukaryota</taxon>
        <taxon>Sar</taxon>
        <taxon>Stramenopiles</taxon>
        <taxon>Oomycota</taxon>
        <taxon>Peronosporomycetes</taxon>
        <taxon>Peronosporales</taxon>
        <taxon>Peronosporaceae</taxon>
        <taxon>Phytophthora</taxon>
    </lineage>
</organism>
<evidence type="ECO:0000259" key="1">
    <source>
        <dbReference type="Pfam" id="PF22936"/>
    </source>
</evidence>
<evidence type="ECO:0000313" key="3">
    <source>
        <dbReference type="Proteomes" id="UP001165121"/>
    </source>
</evidence>
<dbReference type="Proteomes" id="UP001165121">
    <property type="component" value="Unassembled WGS sequence"/>
</dbReference>
<reference evidence="2" key="1">
    <citation type="submission" date="2023-04" db="EMBL/GenBank/DDBJ databases">
        <title>Phytophthora fragariaefolia NBRC 109709.</title>
        <authorList>
            <person name="Ichikawa N."/>
            <person name="Sato H."/>
            <person name="Tonouchi N."/>
        </authorList>
    </citation>
    <scope>NUCLEOTIDE SEQUENCE</scope>
    <source>
        <strain evidence="2">NBRC 109709</strain>
    </source>
</reference>
<gene>
    <name evidence="2" type="ORF">Pfra01_001690100</name>
</gene>
<comment type="caution">
    <text evidence="2">The sequence shown here is derived from an EMBL/GenBank/DDBJ whole genome shotgun (WGS) entry which is preliminary data.</text>
</comment>
<dbReference type="Pfam" id="PF22936">
    <property type="entry name" value="Pol_BBD"/>
    <property type="match status" value="1"/>
</dbReference>
<proteinExistence type="predicted"/>
<name>A0A9W6XSX5_9STRA</name>
<dbReference type="InterPro" id="IPR054722">
    <property type="entry name" value="PolX-like_BBD"/>
</dbReference>
<protein>
    <submittedName>
        <fullName evidence="2">Unnamed protein product</fullName>
    </submittedName>
</protein>
<keyword evidence="3" id="KW-1185">Reference proteome</keyword>
<sequence>MAAKIVTTTTTTIAITTLKPSEEPKAVGLTVRETDHDSMWTVKSGCTRHVTSSSKWFETLKPTTGTAITVCGNHQIPIMGTGDVKMKIKDTKGKGRIVILKDVLYALGMKFNLLSVRQEKRFVLRSPSEI</sequence>
<dbReference type="EMBL" id="BSXT01001945">
    <property type="protein sequence ID" value="GMF46201.1"/>
    <property type="molecule type" value="Genomic_DNA"/>
</dbReference>
<dbReference type="AlphaFoldDB" id="A0A9W6XSX5"/>
<evidence type="ECO:0000313" key="2">
    <source>
        <dbReference type="EMBL" id="GMF46201.1"/>
    </source>
</evidence>